<proteinExistence type="predicted"/>
<sequence length="1024" mass="113070">MVHPVARAKMTTRLIIWFRRHLKVKLCDVAHVFDVTSRDFSCILPAVLLQKRKQKRVKCFSKEFKSLMHLGSQGSGNCGKWIGNQSWEVCTPTNSCASLSSGNQVLGFSVGERILDVAEDIEGWSESSDKQISRMPECERMRLSSVGGTACVPLKLGEVQHCVETAGYGAEGSRVASEVQEAASVRRVPPLLLRRVHTCNGFSSSERFQHVELADNFTVREVDTNDSCLVENGLNDSSEGNANSPDCSSCQRTTAYMVWPRLSCARTYRSWPFPRHGPPCEMKASIRTGPRWIVTIEASEGTKNVINHMQMDFNTSSECTVGKNTKESFTGFDPHSRSVVAQNSQGHLQFTTHSDGVLATLTLEETSKGQSEFQKNPGKASTSDSSEGELFKHSCSVFQQNPPSLGLVLENDSQAMDIRSPEIMNSDKINVIPAESISAVDTKSVDLGDSSMNRTQNSKSSKCLQDNENGTEATTFHLPDPLPDIQQSAFQTLSCIVHSREEPQTPTVKEPSSVEPKRTSSVMVHSKEKQKSDTDVENRSHCSKEDTKTADQNTSSPTCNKGSSSDTPFKSMTDRDSVSSSEEEISSLTPAERPEECDAECLFLQDEMCEIGKANRSPSPLPAPEGSVVTGGDLDVVRAYEDDAIVLDVIQDDPDLFGAMVMGTSGNSASKANPAAVQRGKNMCMQTDQATLVRKPKRIVWGLKSESPRKNVQTAGDVHLENHDGFCRGEANELAKGSKSQLMFGMKWPPVNPIVKQEQMVPDCNNNLDKKKSTDLNVNTVNTALTSLVDDARISVHTTAGKDINVVRPLTSSYCWYYFSEHHSCLRSVCWFLHVPRDDDEKFCMDIVQKFCRDGSPPIVQRAVEVFVAYYRTKSPGVSFSQNIVNQLLSSLLHLALLSDLVSVISTLLTHKRMPPLEFVMALYEHVRDRGILNFVPELILLTSKITEVGGVFSVEQCEMMQLHLESLHAPRHQMDIFCAVKCRALATNPYTAELSELAQAVVRVELTIIDSQNVQGMFGFLGT</sequence>
<dbReference type="Proteomes" id="UP000830395">
    <property type="component" value="Chromosome 13"/>
</dbReference>
<evidence type="ECO:0000313" key="2">
    <source>
        <dbReference type="Proteomes" id="UP000830395"/>
    </source>
</evidence>
<comment type="caution">
    <text evidence="1">The sequence shown here is derived from an EMBL/GenBank/DDBJ whole genome shotgun (WGS) entry which is preliminary data.</text>
</comment>
<name>A0ACC5YXG9_9TELE</name>
<protein>
    <submittedName>
        <fullName evidence="1">Uncharacterized protein</fullName>
    </submittedName>
</protein>
<gene>
    <name evidence="1" type="ORF">PDJAM_G00049430</name>
</gene>
<dbReference type="EMBL" id="CM040987">
    <property type="protein sequence ID" value="MCJ8739621.1"/>
    <property type="molecule type" value="Genomic_DNA"/>
</dbReference>
<organism evidence="1 2">
    <name type="scientific">Pangasius djambal</name>
    <dbReference type="NCBI Taxonomy" id="1691987"/>
    <lineage>
        <taxon>Eukaryota</taxon>
        <taxon>Metazoa</taxon>
        <taxon>Chordata</taxon>
        <taxon>Craniata</taxon>
        <taxon>Vertebrata</taxon>
        <taxon>Euteleostomi</taxon>
        <taxon>Actinopterygii</taxon>
        <taxon>Neopterygii</taxon>
        <taxon>Teleostei</taxon>
        <taxon>Ostariophysi</taxon>
        <taxon>Siluriformes</taxon>
        <taxon>Pangasiidae</taxon>
        <taxon>Pangasius</taxon>
    </lineage>
</organism>
<keyword evidence="2" id="KW-1185">Reference proteome</keyword>
<reference evidence="1" key="1">
    <citation type="submission" date="2020-02" db="EMBL/GenBank/DDBJ databases">
        <title>Genome sequencing of the panga catfish, Pangasius djambal.</title>
        <authorList>
            <person name="Wen M."/>
            <person name="Zahm M."/>
            <person name="Roques C."/>
            <person name="Cabau C."/>
            <person name="Klopp C."/>
            <person name="Donnadieu C."/>
            <person name="Jouanno E."/>
            <person name="Avarre J.-C."/>
            <person name="Campet M."/>
            <person name="Ha T."/>
            <person name="Dugue R."/>
            <person name="Lampietro C."/>
            <person name="Louis A."/>
            <person name="Herpin A."/>
            <person name="Echchiki A."/>
            <person name="Berthelot C."/>
            <person name="Parey E."/>
            <person name="Roest-Crollius H."/>
            <person name="Braasch I."/>
            <person name="Postlethwait J.H."/>
            <person name="Bobe J."/>
            <person name="Montfort J."/>
            <person name="Bouchez O."/>
            <person name="Begum T."/>
            <person name="Schartl M."/>
            <person name="Gustiano R."/>
            <person name="Guiguen Y."/>
        </authorList>
    </citation>
    <scope>NUCLEOTIDE SEQUENCE</scope>
    <source>
        <strain evidence="1">Pdj_M5554</strain>
    </source>
</reference>
<evidence type="ECO:0000313" key="1">
    <source>
        <dbReference type="EMBL" id="MCJ8739621.1"/>
    </source>
</evidence>
<accession>A0ACC5YXG9</accession>